<dbReference type="PROSITE" id="PS51873">
    <property type="entry name" value="TRIAD"/>
    <property type="match status" value="1"/>
</dbReference>
<feature type="zinc finger region" description="C3H1-type" evidence="7">
    <location>
        <begin position="1"/>
        <end position="17"/>
    </location>
</feature>
<feature type="zinc finger region" description="C3H1-type" evidence="7">
    <location>
        <begin position="611"/>
        <end position="638"/>
    </location>
</feature>
<dbReference type="Gene3D" id="3.30.40.10">
    <property type="entry name" value="Zinc/RING finger domain, C3HC4 (zinc finger)"/>
    <property type="match status" value="1"/>
</dbReference>
<feature type="compositionally biased region" description="Low complexity" evidence="8">
    <location>
        <begin position="340"/>
        <end position="352"/>
    </location>
</feature>
<organism evidence="11 12">
    <name type="scientific">Marasmius tenuissimus</name>
    <dbReference type="NCBI Taxonomy" id="585030"/>
    <lineage>
        <taxon>Eukaryota</taxon>
        <taxon>Fungi</taxon>
        <taxon>Dikarya</taxon>
        <taxon>Basidiomycota</taxon>
        <taxon>Agaricomycotina</taxon>
        <taxon>Agaricomycetes</taxon>
        <taxon>Agaricomycetidae</taxon>
        <taxon>Agaricales</taxon>
        <taxon>Marasmiineae</taxon>
        <taxon>Marasmiaceae</taxon>
        <taxon>Marasmius</taxon>
    </lineage>
</organism>
<evidence type="ECO:0000256" key="5">
    <source>
        <dbReference type="ARBA" id="ARBA00022786"/>
    </source>
</evidence>
<dbReference type="InterPro" id="IPR017907">
    <property type="entry name" value="Znf_RING_CS"/>
</dbReference>
<evidence type="ECO:0000256" key="7">
    <source>
        <dbReference type="PROSITE-ProRule" id="PRU00723"/>
    </source>
</evidence>
<dbReference type="InterPro" id="IPR035979">
    <property type="entry name" value="RBD_domain_sf"/>
</dbReference>
<feature type="compositionally biased region" description="Low complexity" evidence="8">
    <location>
        <begin position="151"/>
        <end position="162"/>
    </location>
</feature>
<feature type="compositionally biased region" description="Polar residues" evidence="8">
    <location>
        <begin position="275"/>
        <end position="289"/>
    </location>
</feature>
<evidence type="ECO:0000256" key="4">
    <source>
        <dbReference type="ARBA" id="ARBA00022771"/>
    </source>
</evidence>
<dbReference type="InterPro" id="IPR013083">
    <property type="entry name" value="Znf_RING/FYVE/PHD"/>
</dbReference>
<keyword evidence="4 7" id="KW-0863">Zinc-finger</keyword>
<evidence type="ECO:0000259" key="9">
    <source>
        <dbReference type="PROSITE" id="PS50103"/>
    </source>
</evidence>
<evidence type="ECO:0000256" key="6">
    <source>
        <dbReference type="ARBA" id="ARBA00022833"/>
    </source>
</evidence>
<feature type="compositionally biased region" description="Basic and acidic residues" evidence="8">
    <location>
        <begin position="376"/>
        <end position="390"/>
    </location>
</feature>
<evidence type="ECO:0000313" key="12">
    <source>
        <dbReference type="Proteomes" id="UP001437256"/>
    </source>
</evidence>
<feature type="compositionally biased region" description="Polar residues" evidence="8">
    <location>
        <begin position="355"/>
        <end position="371"/>
    </location>
</feature>
<evidence type="ECO:0000259" key="10">
    <source>
        <dbReference type="PROSITE" id="PS51873"/>
    </source>
</evidence>
<feature type="region of interest" description="Disordered" evidence="8">
    <location>
        <begin position="259"/>
        <end position="290"/>
    </location>
</feature>
<name>A0ABR2ZZZ0_9AGAR</name>
<accession>A0ABR2ZZZ0</accession>
<dbReference type="SUPFAM" id="SSF54928">
    <property type="entry name" value="RNA-binding domain, RBD"/>
    <property type="match status" value="2"/>
</dbReference>
<feature type="zinc finger region" description="C3H1-type" evidence="7">
    <location>
        <begin position="291"/>
        <end position="318"/>
    </location>
</feature>
<dbReference type="SMART" id="SM00356">
    <property type="entry name" value="ZnF_C3H1"/>
    <property type="match status" value="4"/>
</dbReference>
<feature type="compositionally biased region" description="Polar residues" evidence="8">
    <location>
        <begin position="523"/>
        <end position="532"/>
    </location>
</feature>
<dbReference type="InterPro" id="IPR002867">
    <property type="entry name" value="IBR_dom"/>
</dbReference>
<evidence type="ECO:0008006" key="13">
    <source>
        <dbReference type="Google" id="ProtNLM"/>
    </source>
</evidence>
<feature type="domain" description="RING-type" evidence="10">
    <location>
        <begin position="1165"/>
        <end position="1317"/>
    </location>
</feature>
<feature type="zinc finger region" description="C3H1-type" evidence="7">
    <location>
        <begin position="228"/>
        <end position="255"/>
    </location>
</feature>
<feature type="domain" description="C3H1-type" evidence="9">
    <location>
        <begin position="1"/>
        <end position="17"/>
    </location>
</feature>
<dbReference type="PROSITE" id="PS00518">
    <property type="entry name" value="ZF_RING_1"/>
    <property type="match status" value="1"/>
</dbReference>
<evidence type="ECO:0000313" key="11">
    <source>
        <dbReference type="EMBL" id="KAL0065877.1"/>
    </source>
</evidence>
<evidence type="ECO:0000256" key="8">
    <source>
        <dbReference type="SAM" id="MobiDB-lite"/>
    </source>
</evidence>
<feature type="compositionally biased region" description="Low complexity" evidence="8">
    <location>
        <begin position="18"/>
        <end position="47"/>
    </location>
</feature>
<dbReference type="PANTHER" id="PTHR15725:SF14">
    <property type="entry name" value="ZINC FINGER CCCH DOMAIN-CONTAINING PROTEIN 11A"/>
    <property type="match status" value="1"/>
</dbReference>
<dbReference type="PANTHER" id="PTHR15725">
    <property type="entry name" value="ZN-FINGER, C-X8-C-X5-C-X3-H TYPE-CONTAINING"/>
    <property type="match status" value="1"/>
</dbReference>
<keyword evidence="5" id="KW-0833">Ubl conjugation pathway</keyword>
<feature type="domain" description="C3H1-type" evidence="9">
    <location>
        <begin position="228"/>
        <end position="255"/>
    </location>
</feature>
<dbReference type="Pfam" id="PF00642">
    <property type="entry name" value="zf-CCCH"/>
    <property type="match status" value="2"/>
</dbReference>
<dbReference type="EMBL" id="JBBXMP010000042">
    <property type="protein sequence ID" value="KAL0065877.1"/>
    <property type="molecule type" value="Genomic_DNA"/>
</dbReference>
<feature type="region of interest" description="Disordered" evidence="8">
    <location>
        <begin position="640"/>
        <end position="662"/>
    </location>
</feature>
<comment type="caution">
    <text evidence="11">The sequence shown here is derived from an EMBL/GenBank/DDBJ whole genome shotgun (WGS) entry which is preliminary data.</text>
</comment>
<keyword evidence="6 7" id="KW-0862">Zinc</keyword>
<keyword evidence="2 7" id="KW-0479">Metal-binding</keyword>
<dbReference type="InterPro" id="IPR000571">
    <property type="entry name" value="Znf_CCCH"/>
</dbReference>
<feature type="compositionally biased region" description="Polar residues" evidence="8">
    <location>
        <begin position="496"/>
        <end position="507"/>
    </location>
</feature>
<protein>
    <recommendedName>
        <fullName evidence="13">RING-type E3 ubiquitin transferase</fullName>
    </recommendedName>
</protein>
<dbReference type="Gene3D" id="3.30.70.330">
    <property type="match status" value="1"/>
</dbReference>
<dbReference type="CDD" id="cd00590">
    <property type="entry name" value="RRM_SF"/>
    <property type="match status" value="1"/>
</dbReference>
<dbReference type="SUPFAM" id="SSF90229">
    <property type="entry name" value="CCCH zinc finger"/>
    <property type="match status" value="3"/>
</dbReference>
<feature type="region of interest" description="Disordered" evidence="8">
    <location>
        <begin position="15"/>
        <end position="74"/>
    </location>
</feature>
<dbReference type="CDD" id="cd20335">
    <property type="entry name" value="BRcat_RBR"/>
    <property type="match status" value="1"/>
</dbReference>
<evidence type="ECO:0000256" key="3">
    <source>
        <dbReference type="ARBA" id="ARBA00022737"/>
    </source>
</evidence>
<feature type="domain" description="C3H1-type" evidence="9">
    <location>
        <begin position="611"/>
        <end position="638"/>
    </location>
</feature>
<proteinExistence type="predicted"/>
<evidence type="ECO:0000256" key="1">
    <source>
        <dbReference type="ARBA" id="ARBA00022679"/>
    </source>
</evidence>
<sequence>MGNCKRGEDCSFSHVRTKASSISTLASKSSPGSSTSHSSSSESSIESPCLPTPEGNSFNDFQLPATSAKGDHDAHDEARLTIVDPKLIPLPDSVTHSPAPPFDATTRDTEAAPPSPGATLPAASTTSLAENLYPQPIISTVHPASQKMASRPKSPSTLSPLSLPMTPNFPSTHQSQLLRRAEQSNEPCQHHFAGGFCAYTADTCRFRHVLSPDEFRSLTKQSSSEQNRPAQRECLFYAAGKCRNGDRCPYLHQNSLPVTPAPVASNSANRDDSHSQWSQNPANHDNSSRALVPRKTCNYYKQGRCRKGDRCTFSHEEETPLPAAEDTSSGWDVDPDNAFGWGDTTTTGNDWGVSTGESSNTADRATDNNNGWGDVQDIKTPWDDHDDKGKAQTAQSSGPSSGGWSPKKRSGGSSRKTSRLNTPLRNSPSSSRFHDHTESTYTSNTNTSASDSSWPVEAGTSGWDAEDDKERAQVTHSPAPSSGSWSSTKHSSGNSRKTSGLHTPSQNSSSSSRFPDQTEPAFPSNTDTSSPWPTEAPPSGWDVETEDDGNGEIDPWVMREDDPRNIARASTASTWDERVSSDVLEPQVDDAATWEQDWTQSTREDREFDAPRVERPCKFFGQGHCRFGDDCHFAHIPQEPEQTWGEERNEEPATEEMQVEKTPQVEVPNTHFRDAISAEHFIFQCRVQFGPGAIPKEVTTSFESHTVFISNIPREINEEEMNELDRLVTSYGAICDQTTENADEGVQVKVDYSDVGEAALAARSLNNHQLGSIHLTARIHSPSLIEHNRRPSPNSCWVKVNYPTPSRSAWCFYRTMTQAKQESVRLDGKVFQGRKVKASLPRVRRSQSNAFPILLENLNLPAEATKDALLGFCEGATLVDLTSPTYTGSPLEDIRTLMNGCGAIIQLEEIPSTPSKSKAMAFARFHDDDAAVLATQNFNNTKHRFLGDGEMTVQPSYYHRFDIPSPQFAVVEKELASLRDALFDDCKVQWDAEGDDVHVRLFSTTARGMARAMNAVQLHICGEIMLATDHTHHPFWDEYFDNFSSQRVLANLNRDSGFCIELDFRNRHVLLFGDETGRSRAKKRILNLVKKVMERCYSLDSLTGPAIRFLLEQGMQILQDKGFSPHQMLLDVAARRFLLWTEKIDDLHTLDAHVKECGSDPSTRRSSDCIICRLPAIEGVDLSCSHTYCRRCISHYIRSRISPPFEKLTCLAQVQDDDETPPLPCSNELTFSLIRDLLTPEEIANLFEASLLTYVQDRTVEFKMCPTRHCRSIYRVTEQNIVIQCSECASSICSHCNVVAHDGLCCEEYKEAIHREG</sequence>
<keyword evidence="12" id="KW-1185">Reference proteome</keyword>
<feature type="compositionally biased region" description="Low complexity" evidence="8">
    <location>
        <begin position="439"/>
        <end position="453"/>
    </location>
</feature>
<dbReference type="PROSITE" id="PS50103">
    <property type="entry name" value="ZF_C3H1"/>
    <property type="match status" value="5"/>
</dbReference>
<feature type="domain" description="C3H1-type" evidence="9">
    <location>
        <begin position="182"/>
        <end position="211"/>
    </location>
</feature>
<feature type="zinc finger region" description="C3H1-type" evidence="7">
    <location>
        <begin position="182"/>
        <end position="211"/>
    </location>
</feature>
<gene>
    <name evidence="11" type="ORF">AAF712_007181</name>
</gene>
<dbReference type="InterPro" id="IPR044066">
    <property type="entry name" value="TRIAD_supradom"/>
</dbReference>
<dbReference type="InterPro" id="IPR036855">
    <property type="entry name" value="Znf_CCCH_sf"/>
</dbReference>
<keyword evidence="1" id="KW-0808">Transferase</keyword>
<feature type="compositionally biased region" description="Low complexity" evidence="8">
    <location>
        <begin position="396"/>
        <end position="415"/>
    </location>
</feature>
<feature type="region of interest" description="Disordered" evidence="8">
    <location>
        <begin position="142"/>
        <end position="162"/>
    </location>
</feature>
<keyword evidence="3" id="KW-0677">Repeat</keyword>
<feature type="region of interest" description="Disordered" evidence="8">
    <location>
        <begin position="88"/>
        <end position="122"/>
    </location>
</feature>
<feature type="compositionally biased region" description="Polar residues" evidence="8">
    <location>
        <begin position="420"/>
        <end position="431"/>
    </location>
</feature>
<dbReference type="Proteomes" id="UP001437256">
    <property type="component" value="Unassembled WGS sequence"/>
</dbReference>
<feature type="compositionally biased region" description="Low complexity" evidence="8">
    <location>
        <begin position="477"/>
        <end position="495"/>
    </location>
</feature>
<feature type="region of interest" description="Disordered" evidence="8">
    <location>
        <begin position="312"/>
        <end position="561"/>
    </location>
</feature>
<dbReference type="Gene3D" id="4.10.1000.10">
    <property type="entry name" value="Zinc finger, CCCH-type"/>
    <property type="match status" value="3"/>
</dbReference>
<dbReference type="SUPFAM" id="SSF57850">
    <property type="entry name" value="RING/U-box"/>
    <property type="match status" value="2"/>
</dbReference>
<dbReference type="Pfam" id="PF01485">
    <property type="entry name" value="IBR"/>
    <property type="match status" value="1"/>
</dbReference>
<dbReference type="Pfam" id="PF14608">
    <property type="entry name" value="zf-CCCH_2"/>
    <property type="match status" value="2"/>
</dbReference>
<evidence type="ECO:0000256" key="2">
    <source>
        <dbReference type="ARBA" id="ARBA00022723"/>
    </source>
</evidence>
<dbReference type="InterPro" id="IPR012677">
    <property type="entry name" value="Nucleotide-bd_a/b_plait_sf"/>
</dbReference>
<reference evidence="11 12" key="1">
    <citation type="submission" date="2024-05" db="EMBL/GenBank/DDBJ databases">
        <title>A draft genome resource for the thread blight pathogen Marasmius tenuissimus strain MS-2.</title>
        <authorList>
            <person name="Yulfo-Soto G.E."/>
            <person name="Baruah I.K."/>
            <person name="Amoako-Attah I."/>
            <person name="Bukari Y."/>
            <person name="Meinhardt L.W."/>
            <person name="Bailey B.A."/>
            <person name="Cohen S.P."/>
        </authorList>
    </citation>
    <scope>NUCLEOTIDE SEQUENCE [LARGE SCALE GENOMIC DNA]</scope>
    <source>
        <strain evidence="11 12">MS-2</strain>
    </source>
</reference>
<feature type="domain" description="C3H1-type" evidence="9">
    <location>
        <begin position="291"/>
        <end position="318"/>
    </location>
</feature>